<dbReference type="EMBL" id="JBJKFK010000934">
    <property type="protein sequence ID" value="KAL3314676.1"/>
    <property type="molecule type" value="Genomic_DNA"/>
</dbReference>
<evidence type="ECO:0000256" key="5">
    <source>
        <dbReference type="ARBA" id="ARBA00023136"/>
    </source>
</evidence>
<evidence type="ECO:0000256" key="8">
    <source>
        <dbReference type="SAM" id="Phobius"/>
    </source>
</evidence>
<dbReference type="GO" id="GO:0016020">
    <property type="term" value="C:membrane"/>
    <property type="evidence" value="ECO:0007669"/>
    <property type="project" value="UniProtKB-SubCell"/>
</dbReference>
<evidence type="ECO:0000256" key="6">
    <source>
        <dbReference type="PIRNR" id="PIRNR016013"/>
    </source>
</evidence>
<keyword evidence="10" id="KW-1185">Reference proteome</keyword>
<gene>
    <name evidence="9" type="primary">RER1</name>
    <name evidence="9" type="ORF">Ciccas_006703</name>
</gene>
<protein>
    <recommendedName>
        <fullName evidence="6">Protein RER1</fullName>
    </recommendedName>
</protein>
<evidence type="ECO:0000256" key="7">
    <source>
        <dbReference type="SAM" id="MobiDB-lite"/>
    </source>
</evidence>
<organism evidence="9 10">
    <name type="scientific">Cichlidogyrus casuarinus</name>
    <dbReference type="NCBI Taxonomy" id="1844966"/>
    <lineage>
        <taxon>Eukaryota</taxon>
        <taxon>Metazoa</taxon>
        <taxon>Spiralia</taxon>
        <taxon>Lophotrochozoa</taxon>
        <taxon>Platyhelminthes</taxon>
        <taxon>Monogenea</taxon>
        <taxon>Monopisthocotylea</taxon>
        <taxon>Dactylogyridea</taxon>
        <taxon>Ancyrocephalidae</taxon>
        <taxon>Cichlidogyrus</taxon>
    </lineage>
</organism>
<evidence type="ECO:0000256" key="2">
    <source>
        <dbReference type="ARBA" id="ARBA00006070"/>
    </source>
</evidence>
<feature type="transmembrane region" description="Helical" evidence="8">
    <location>
        <begin position="45"/>
        <end position="64"/>
    </location>
</feature>
<comment type="caution">
    <text evidence="9">The sequence shown here is derived from an EMBL/GenBank/DDBJ whole genome shotgun (WGS) entry which is preliminary data.</text>
</comment>
<feature type="region of interest" description="Disordered" evidence="7">
    <location>
        <begin position="1"/>
        <end position="22"/>
    </location>
</feature>
<dbReference type="AlphaFoldDB" id="A0ABD2Q8U4"/>
<evidence type="ECO:0000256" key="4">
    <source>
        <dbReference type="ARBA" id="ARBA00022989"/>
    </source>
</evidence>
<dbReference type="PANTHER" id="PTHR10743:SF0">
    <property type="entry name" value="PROTEIN RER1"/>
    <property type="match status" value="1"/>
</dbReference>
<sequence>MSDQNLILHDPDENEDEGKDGCSQTCKSLSDYHQLVIDKLVPYRLVRWSITAMLLLVYIFRIYITQGFHVVSYALALYILSLFIATISPKIDPQFADLLEESPTLPSYEGEEFRPFIPRLFEQKFWLSTTYAILISILATFFQFLDIPVFWPILVIYFFALFFMMMKRQILHMIKFRYLPFSYGKPKPASKASPETVQSV</sequence>
<comment type="similarity">
    <text evidence="2 6">Belongs to the RER1 family.</text>
</comment>
<accession>A0ABD2Q8U4</accession>
<dbReference type="Proteomes" id="UP001626550">
    <property type="component" value="Unassembled WGS sequence"/>
</dbReference>
<dbReference type="GO" id="GO:0005737">
    <property type="term" value="C:cytoplasm"/>
    <property type="evidence" value="ECO:0007669"/>
    <property type="project" value="UniProtKB-ARBA"/>
</dbReference>
<feature type="transmembrane region" description="Helical" evidence="8">
    <location>
        <begin position="125"/>
        <end position="143"/>
    </location>
</feature>
<name>A0ABD2Q8U4_9PLAT</name>
<dbReference type="PANTHER" id="PTHR10743">
    <property type="entry name" value="PROTEIN RER1"/>
    <property type="match status" value="1"/>
</dbReference>
<evidence type="ECO:0000256" key="1">
    <source>
        <dbReference type="ARBA" id="ARBA00004141"/>
    </source>
</evidence>
<dbReference type="Pfam" id="PF03248">
    <property type="entry name" value="Rer1"/>
    <property type="match status" value="1"/>
</dbReference>
<proteinExistence type="inferred from homology"/>
<feature type="transmembrane region" description="Helical" evidence="8">
    <location>
        <begin position="70"/>
        <end position="88"/>
    </location>
</feature>
<evidence type="ECO:0000256" key="3">
    <source>
        <dbReference type="ARBA" id="ARBA00022692"/>
    </source>
</evidence>
<comment type="function">
    <text evidence="6">Involved in the retrieval of endoplasmic reticulum membrane proteins from the early Golgi compartment.</text>
</comment>
<reference evidence="9 10" key="1">
    <citation type="submission" date="2024-11" db="EMBL/GenBank/DDBJ databases">
        <title>Adaptive evolution of stress response genes in parasites aligns with host niche diversity.</title>
        <authorList>
            <person name="Hahn C."/>
            <person name="Resl P."/>
        </authorList>
    </citation>
    <scope>NUCLEOTIDE SEQUENCE [LARGE SCALE GENOMIC DNA]</scope>
    <source>
        <strain evidence="9">EGGRZ-B1_66</strain>
        <tissue evidence="9">Body</tissue>
    </source>
</reference>
<dbReference type="PIRSF" id="PIRSF016013">
    <property type="entry name" value="AtER_Rer1p"/>
    <property type="match status" value="1"/>
</dbReference>
<evidence type="ECO:0000313" key="9">
    <source>
        <dbReference type="EMBL" id="KAL3314676.1"/>
    </source>
</evidence>
<keyword evidence="5 6" id="KW-0472">Membrane</keyword>
<comment type="subcellular location">
    <subcellularLocation>
        <location evidence="1">Membrane</location>
        <topology evidence="1">Multi-pass membrane protein</topology>
    </subcellularLocation>
</comment>
<feature type="transmembrane region" description="Helical" evidence="8">
    <location>
        <begin position="149"/>
        <end position="166"/>
    </location>
</feature>
<evidence type="ECO:0000313" key="10">
    <source>
        <dbReference type="Proteomes" id="UP001626550"/>
    </source>
</evidence>
<dbReference type="InterPro" id="IPR004932">
    <property type="entry name" value="Rer1"/>
</dbReference>
<keyword evidence="4 8" id="KW-1133">Transmembrane helix</keyword>
<keyword evidence="3 8" id="KW-0812">Transmembrane</keyword>